<protein>
    <submittedName>
        <fullName evidence="1">Uncharacterized protein</fullName>
    </submittedName>
</protein>
<dbReference type="GeneTree" id="ENSGT00960000189802"/>
<evidence type="ECO:0000313" key="1">
    <source>
        <dbReference type="Ensembl" id="ENSOANP00000051442.1"/>
    </source>
</evidence>
<reference evidence="1" key="2">
    <citation type="submission" date="2025-08" db="UniProtKB">
        <authorList>
            <consortium name="Ensembl"/>
        </authorList>
    </citation>
    <scope>IDENTIFICATION</scope>
    <source>
        <strain evidence="1">Glennie</strain>
    </source>
</reference>
<sequence>TTATAVPTGRTKGREKSGKSELLRLGRTLSENESHENLSFGEIQQALYEPAFHVIKGILKHDRTSNVLCDITAFRDDTPSILADVVCRFHSIVSIERLLCAEHCTKDCLSLMLNCTF</sequence>
<dbReference type="Proteomes" id="UP000002279">
    <property type="component" value="Chromosome 5"/>
</dbReference>
<evidence type="ECO:0000313" key="2">
    <source>
        <dbReference type="Proteomes" id="UP000002279"/>
    </source>
</evidence>
<dbReference type="Ensembl" id="ENSOANT00000073679.1">
    <property type="protein sequence ID" value="ENSOANP00000051442.1"/>
    <property type="gene ID" value="ENSOANG00000049545.1"/>
</dbReference>
<reference evidence="1 2" key="1">
    <citation type="journal article" date="2008" name="Nature">
        <title>Genome analysis of the platypus reveals unique signatures of evolution.</title>
        <authorList>
            <person name="Warren W.C."/>
            <person name="Hillier L.W."/>
            <person name="Marshall Graves J.A."/>
            <person name="Birney E."/>
            <person name="Ponting C.P."/>
            <person name="Grutzner F."/>
            <person name="Belov K."/>
            <person name="Miller W."/>
            <person name="Clarke L."/>
            <person name="Chinwalla A.T."/>
            <person name="Yang S.P."/>
            <person name="Heger A."/>
            <person name="Locke D.P."/>
            <person name="Miethke P."/>
            <person name="Waters P.D."/>
            <person name="Veyrunes F."/>
            <person name="Fulton L."/>
            <person name="Fulton B."/>
            <person name="Graves T."/>
            <person name="Wallis J."/>
            <person name="Puente X.S."/>
            <person name="Lopez-Otin C."/>
            <person name="Ordonez G.R."/>
            <person name="Eichler E.E."/>
            <person name="Chen L."/>
            <person name="Cheng Z."/>
            <person name="Deakin J.E."/>
            <person name="Alsop A."/>
            <person name="Thompson K."/>
            <person name="Kirby P."/>
            <person name="Papenfuss A.T."/>
            <person name="Wakefield M.J."/>
            <person name="Olender T."/>
            <person name="Lancet D."/>
            <person name="Huttley G.A."/>
            <person name="Smit A.F."/>
            <person name="Pask A."/>
            <person name="Temple-Smith P."/>
            <person name="Batzer M.A."/>
            <person name="Walker J.A."/>
            <person name="Konkel M.K."/>
            <person name="Harris R.S."/>
            <person name="Whittington C.M."/>
            <person name="Wong E.S."/>
            <person name="Gemmell N.J."/>
            <person name="Buschiazzo E."/>
            <person name="Vargas Jentzsch I.M."/>
            <person name="Merkel A."/>
            <person name="Schmitz J."/>
            <person name="Zemann A."/>
            <person name="Churakov G."/>
            <person name="Kriegs J.O."/>
            <person name="Brosius J."/>
            <person name="Murchison E.P."/>
            <person name="Sachidanandam R."/>
            <person name="Smith C."/>
            <person name="Hannon G.J."/>
            <person name="Tsend-Ayush E."/>
            <person name="McMillan D."/>
            <person name="Attenborough R."/>
            <person name="Rens W."/>
            <person name="Ferguson-Smith M."/>
            <person name="Lefevre C.M."/>
            <person name="Sharp J.A."/>
            <person name="Nicholas K.R."/>
            <person name="Ray D.A."/>
            <person name="Kube M."/>
            <person name="Reinhardt R."/>
            <person name="Pringle T.H."/>
            <person name="Taylor J."/>
            <person name="Jones R.C."/>
            <person name="Nixon B."/>
            <person name="Dacheux J.L."/>
            <person name="Niwa H."/>
            <person name="Sekita Y."/>
            <person name="Huang X."/>
            <person name="Stark A."/>
            <person name="Kheradpour P."/>
            <person name="Kellis M."/>
            <person name="Flicek P."/>
            <person name="Chen Y."/>
            <person name="Webber C."/>
            <person name="Hardison R."/>
            <person name="Nelson J."/>
            <person name="Hallsworth-Pepin K."/>
            <person name="Delehaunty K."/>
            <person name="Markovic C."/>
            <person name="Minx P."/>
            <person name="Feng Y."/>
            <person name="Kremitzki C."/>
            <person name="Mitreva M."/>
            <person name="Glasscock J."/>
            <person name="Wylie T."/>
            <person name="Wohldmann P."/>
            <person name="Thiru P."/>
            <person name="Nhan M.N."/>
            <person name="Pohl C.S."/>
            <person name="Smith S.M."/>
            <person name="Hou S."/>
            <person name="Nefedov M."/>
            <person name="de Jong P.J."/>
            <person name="Renfree M.B."/>
            <person name="Mardis E.R."/>
            <person name="Wilson R.K."/>
        </authorList>
    </citation>
    <scope>NUCLEOTIDE SEQUENCE [LARGE SCALE GENOMIC DNA]</scope>
    <source>
        <strain evidence="1 2">Glennie</strain>
    </source>
</reference>
<dbReference type="OMA" id="LYEPAFH"/>
<accession>A0A6I8PFD2</accession>
<proteinExistence type="predicted"/>
<name>A0A6I8PFD2_ORNAN</name>
<dbReference type="AlphaFoldDB" id="A0A6I8PFD2"/>
<organism evidence="1 2">
    <name type="scientific">Ornithorhynchus anatinus</name>
    <name type="common">Duckbill platypus</name>
    <dbReference type="NCBI Taxonomy" id="9258"/>
    <lineage>
        <taxon>Eukaryota</taxon>
        <taxon>Metazoa</taxon>
        <taxon>Chordata</taxon>
        <taxon>Craniata</taxon>
        <taxon>Vertebrata</taxon>
        <taxon>Euteleostomi</taxon>
        <taxon>Mammalia</taxon>
        <taxon>Monotremata</taxon>
        <taxon>Ornithorhynchidae</taxon>
        <taxon>Ornithorhynchus</taxon>
    </lineage>
</organism>
<dbReference type="InParanoid" id="A0A6I8PFD2"/>
<reference evidence="1" key="3">
    <citation type="submission" date="2025-09" db="UniProtKB">
        <authorList>
            <consortium name="Ensembl"/>
        </authorList>
    </citation>
    <scope>IDENTIFICATION</scope>
    <source>
        <strain evidence="1">Glennie</strain>
    </source>
</reference>
<keyword evidence="2" id="KW-1185">Reference proteome</keyword>
<dbReference type="Bgee" id="ENSOANG00000049545">
    <property type="expression patterns" value="Expressed in testis"/>
</dbReference>